<name>A0ABQ4XUF9_9ASTR</name>
<feature type="compositionally biased region" description="Basic and acidic residues" evidence="1">
    <location>
        <begin position="354"/>
        <end position="366"/>
    </location>
</feature>
<dbReference type="Proteomes" id="UP001151760">
    <property type="component" value="Unassembled WGS sequence"/>
</dbReference>
<feature type="compositionally biased region" description="Basic and acidic residues" evidence="1">
    <location>
        <begin position="317"/>
        <end position="337"/>
    </location>
</feature>
<evidence type="ECO:0000256" key="1">
    <source>
        <dbReference type="SAM" id="MobiDB-lite"/>
    </source>
</evidence>
<feature type="region of interest" description="Disordered" evidence="1">
    <location>
        <begin position="287"/>
        <end position="366"/>
    </location>
</feature>
<feature type="compositionally biased region" description="Polar residues" evidence="1">
    <location>
        <begin position="340"/>
        <end position="351"/>
    </location>
</feature>
<feature type="compositionally biased region" description="Basic and acidic residues" evidence="1">
    <location>
        <begin position="46"/>
        <end position="55"/>
    </location>
</feature>
<organism evidence="2 3">
    <name type="scientific">Tanacetum coccineum</name>
    <dbReference type="NCBI Taxonomy" id="301880"/>
    <lineage>
        <taxon>Eukaryota</taxon>
        <taxon>Viridiplantae</taxon>
        <taxon>Streptophyta</taxon>
        <taxon>Embryophyta</taxon>
        <taxon>Tracheophyta</taxon>
        <taxon>Spermatophyta</taxon>
        <taxon>Magnoliopsida</taxon>
        <taxon>eudicotyledons</taxon>
        <taxon>Gunneridae</taxon>
        <taxon>Pentapetalae</taxon>
        <taxon>asterids</taxon>
        <taxon>campanulids</taxon>
        <taxon>Asterales</taxon>
        <taxon>Asteraceae</taxon>
        <taxon>Asteroideae</taxon>
        <taxon>Anthemideae</taxon>
        <taxon>Anthemidinae</taxon>
        <taxon>Tanacetum</taxon>
    </lineage>
</organism>
<keyword evidence="3" id="KW-1185">Reference proteome</keyword>
<sequence>MLKVAKLSEEPEQSLIPPPREVNADDIAKSPCLGPLCKPVTQPQKHQRDLKDKEKKNQHFFQTKYPYKSRHRTGYIKPVPVWVGTGTVPVPYHFSVLMLIPTADHVSEEGTKTLHASSDKPTQSDPLGHLHAELGIFNTKIDQLESSISKKVAEDMKSSVHAIVADTLKEQLPGLLSDALKDTLPQLIKDSIKSSVSGSILEELPQAETQVQKNLHNQLPNILLKLMYKEFNAFNKQESQRFVLLQKELSKFLHSKIRKSIRVMFRNMVSLLEAAKVFKKANVEGEKWEKNNPAKEKDAQHPDQTKGEQHSALVVHNPEETKSERVEEQPKSVHEFTDQLFETTSSKFSTTPPREPKPPKDPAKGKEVAIMKEQVNELVTYQEEGGSISKMPKIITLEGTLSQEEFINQIKEIKRLSDLKAKKEKSEEELKKIRLHFYRNRDAFTNCEYFVDYHHLEHDEDDEIWRDQHEYNLLSWRLCDFCGIHILLMDNGLAIHMLTEKKYPLSQEMLSKMLSRKLEVDHESSQAFELLRFIRAQGRIVRNKSSYDLILPTVLKELVLPAQKSIEQFLNHFTDQPNETSINDPETDGGSVETPLVSPFPHFDNDSDDEEVLIELSEYENAGTLHRERIINSLDGDDLAFECMIGFRKFTAYLDPFLPMNIISRKAYNTIMVDRLEGTGKNLVAIVKDVYVFVGSFTYITYFIVLEDIGEFIMSDIAEVLMGRPFRRLTKLKYDIARGLVSFTKIFDTYTYRMPRTIPRLKNFNWSKVPPLLELSQNDLMNGFRHPYEKNKFMYKNCLNLGPEYQVDENMKEWLIRGHVSIHESTYFTIGRHLDELRVTWAHLEKKRTRLQTNTKTLEDLCSQILETVSEALHDAVTTHQVTASHISRWRQPAPTQTQI</sequence>
<evidence type="ECO:0000313" key="3">
    <source>
        <dbReference type="Proteomes" id="UP001151760"/>
    </source>
</evidence>
<reference evidence="2" key="2">
    <citation type="submission" date="2022-01" db="EMBL/GenBank/DDBJ databases">
        <authorList>
            <person name="Yamashiro T."/>
            <person name="Shiraishi A."/>
            <person name="Satake H."/>
            <person name="Nakayama K."/>
        </authorList>
    </citation>
    <scope>NUCLEOTIDE SEQUENCE</scope>
</reference>
<accession>A0ABQ4XUF9</accession>
<proteinExistence type="predicted"/>
<gene>
    <name evidence="2" type="ORF">Tco_0701880</name>
</gene>
<feature type="compositionally biased region" description="Basic and acidic residues" evidence="1">
    <location>
        <begin position="287"/>
        <end position="309"/>
    </location>
</feature>
<evidence type="ECO:0000313" key="2">
    <source>
        <dbReference type="EMBL" id="GJS69039.1"/>
    </source>
</evidence>
<comment type="caution">
    <text evidence="2">The sequence shown here is derived from an EMBL/GenBank/DDBJ whole genome shotgun (WGS) entry which is preliminary data.</text>
</comment>
<protein>
    <submittedName>
        <fullName evidence="2">Uncharacterized protein</fullName>
    </submittedName>
</protein>
<reference evidence="2" key="1">
    <citation type="journal article" date="2022" name="Int. J. Mol. Sci.">
        <title>Draft Genome of Tanacetum Coccineum: Genomic Comparison of Closely Related Tanacetum-Family Plants.</title>
        <authorList>
            <person name="Yamashiro T."/>
            <person name="Shiraishi A."/>
            <person name="Nakayama K."/>
            <person name="Satake H."/>
        </authorList>
    </citation>
    <scope>NUCLEOTIDE SEQUENCE</scope>
</reference>
<feature type="region of interest" description="Disordered" evidence="1">
    <location>
        <begin position="1"/>
        <end position="55"/>
    </location>
</feature>
<dbReference type="EMBL" id="BQNB010009834">
    <property type="protein sequence ID" value="GJS69039.1"/>
    <property type="molecule type" value="Genomic_DNA"/>
</dbReference>